<dbReference type="InterPro" id="IPR008271">
    <property type="entry name" value="Ser/Thr_kinase_AS"/>
</dbReference>
<dbReference type="GeneID" id="18241479"/>
<reference evidence="4 5" key="1">
    <citation type="submission" date="2009-12" db="EMBL/GenBank/DDBJ databases">
        <title>The draft genome of Batrachochytrium dendrobatidis.</title>
        <authorList>
            <consortium name="US DOE Joint Genome Institute (JGI-PGF)"/>
            <person name="Kuo A."/>
            <person name="Salamov A."/>
            <person name="Schmutz J."/>
            <person name="Lucas S."/>
            <person name="Pitluck S."/>
            <person name="Rosenblum E."/>
            <person name="Stajich J."/>
            <person name="Eisen M."/>
            <person name="Grigoriev I.V."/>
        </authorList>
    </citation>
    <scope>NUCLEOTIDE SEQUENCE [LARGE SCALE GENOMIC DNA]</scope>
    <source>
        <strain evidence="5">JAM81 / FGSC 10211</strain>
    </source>
</reference>
<dbReference type="Pfam" id="PF00069">
    <property type="entry name" value="Pkinase"/>
    <property type="match status" value="1"/>
</dbReference>
<keyword evidence="2" id="KW-0067">ATP-binding</keyword>
<dbReference type="GO" id="GO:0005524">
    <property type="term" value="F:ATP binding"/>
    <property type="evidence" value="ECO:0007669"/>
    <property type="project" value="UniProtKB-KW"/>
</dbReference>
<evidence type="ECO:0000259" key="3">
    <source>
        <dbReference type="PROSITE" id="PS50011"/>
    </source>
</evidence>
<feature type="non-terminal residue" evidence="4">
    <location>
        <position position="1"/>
    </location>
</feature>
<proteinExistence type="predicted"/>
<dbReference type="InParanoid" id="F4PDX1"/>
<dbReference type="EMBL" id="GL882896">
    <property type="protein sequence ID" value="EGF76624.1"/>
    <property type="molecule type" value="Genomic_DNA"/>
</dbReference>
<dbReference type="InterPro" id="IPR000719">
    <property type="entry name" value="Prot_kinase_dom"/>
</dbReference>
<feature type="non-terminal residue" evidence="4">
    <location>
        <position position="288"/>
    </location>
</feature>
<dbReference type="OrthoDB" id="407410at2759"/>
<evidence type="ECO:0000313" key="4">
    <source>
        <dbReference type="EMBL" id="EGF76624.1"/>
    </source>
</evidence>
<accession>F4PDX1</accession>
<dbReference type="GO" id="GO:0005737">
    <property type="term" value="C:cytoplasm"/>
    <property type="evidence" value="ECO:0000318"/>
    <property type="project" value="GO_Central"/>
</dbReference>
<dbReference type="RefSeq" id="XP_006682745.1">
    <property type="nucleotide sequence ID" value="XM_006682682.1"/>
</dbReference>
<dbReference type="GO" id="GO:0004674">
    <property type="term" value="F:protein serine/threonine kinase activity"/>
    <property type="evidence" value="ECO:0000318"/>
    <property type="project" value="GO_Central"/>
</dbReference>
<dbReference type="InterPro" id="IPR011009">
    <property type="entry name" value="Kinase-like_dom_sf"/>
</dbReference>
<dbReference type="OMA" id="KQPIWQT"/>
<feature type="domain" description="Protein kinase" evidence="3">
    <location>
        <begin position="1"/>
        <end position="249"/>
    </location>
</feature>
<dbReference type="FunFam" id="3.30.200.20:FF:000042">
    <property type="entry name" value="Aurora kinase A"/>
    <property type="match status" value="1"/>
</dbReference>
<dbReference type="FunFam" id="1.10.510.10:FF:000571">
    <property type="entry name" value="Maternal embryonic leucine zipper kinase"/>
    <property type="match status" value="1"/>
</dbReference>
<dbReference type="PANTHER" id="PTHR24347">
    <property type="entry name" value="SERINE/THREONINE-PROTEIN KINASE"/>
    <property type="match status" value="1"/>
</dbReference>
<dbReference type="PROSITE" id="PS00108">
    <property type="entry name" value="PROTEIN_KINASE_ST"/>
    <property type="match status" value="1"/>
</dbReference>
<organism evidence="4 5">
    <name type="scientific">Batrachochytrium dendrobatidis (strain JAM81 / FGSC 10211)</name>
    <name type="common">Frog chytrid fungus</name>
    <dbReference type="NCBI Taxonomy" id="684364"/>
    <lineage>
        <taxon>Eukaryota</taxon>
        <taxon>Fungi</taxon>
        <taxon>Fungi incertae sedis</taxon>
        <taxon>Chytridiomycota</taxon>
        <taxon>Chytridiomycota incertae sedis</taxon>
        <taxon>Chytridiomycetes</taxon>
        <taxon>Rhizophydiales</taxon>
        <taxon>Rhizophydiales incertae sedis</taxon>
        <taxon>Batrachochytrium</taxon>
    </lineage>
</organism>
<name>F4PDX1_BATDJ</name>
<dbReference type="Gene3D" id="1.10.510.10">
    <property type="entry name" value="Transferase(Phosphotransferase) domain 1"/>
    <property type="match status" value="1"/>
</dbReference>
<dbReference type="HOGENOM" id="CLU_000288_63_0_1"/>
<evidence type="ECO:0000313" key="5">
    <source>
        <dbReference type="Proteomes" id="UP000007241"/>
    </source>
</evidence>
<dbReference type="STRING" id="684364.F4PDX1"/>
<keyword evidence="5" id="KW-1185">Reference proteome</keyword>
<protein>
    <recommendedName>
        <fullName evidence="3">Protein kinase domain-containing protein</fullName>
    </recommendedName>
</protein>
<dbReference type="Gene3D" id="3.30.200.20">
    <property type="entry name" value="Phosphorylase Kinase, domain 1"/>
    <property type="match status" value="1"/>
</dbReference>
<dbReference type="SUPFAM" id="SSF56112">
    <property type="entry name" value="Protein kinase-like (PK-like)"/>
    <property type="match status" value="1"/>
</dbReference>
<dbReference type="AlphaFoldDB" id="F4PDX1"/>
<dbReference type="Proteomes" id="UP000007241">
    <property type="component" value="Unassembled WGS sequence"/>
</dbReference>
<evidence type="ECO:0000256" key="2">
    <source>
        <dbReference type="ARBA" id="ARBA00022840"/>
    </source>
</evidence>
<sequence length="288" mass="32950">RGAFGVVKICEHRATGKLYACKIVKKKIGSTASYEQLQREVSIMKAVHHPHIVQLQQVLESPKKMCMFMEYCEGGELVQTVRKRGMCTEDETRMIFVQLIDAVSYLHKHGVVHRDIKPENILLKSNHPSKLYNIKVADFGLACFADSMNRVENVAGTPMYMAPEIIHHLGYNHSCDIWSIGVMFYLLLSHYHKDAELLVQDMLKNGKIEYPDKLWGKINPSAKNLSELILRYDPAKRISAAEILRHPWTLNQSMESSQLNANVLDMMRSYNAEQRLRRGIITVVAALR</sequence>
<dbReference type="SMART" id="SM00220">
    <property type="entry name" value="S_TKc"/>
    <property type="match status" value="1"/>
</dbReference>
<keyword evidence="1" id="KW-0547">Nucleotide-binding</keyword>
<dbReference type="GO" id="GO:0007165">
    <property type="term" value="P:signal transduction"/>
    <property type="evidence" value="ECO:0000318"/>
    <property type="project" value="GO_Central"/>
</dbReference>
<gene>
    <name evidence="4" type="ORF">BATDEDRAFT_3979</name>
</gene>
<evidence type="ECO:0000256" key="1">
    <source>
        <dbReference type="ARBA" id="ARBA00022741"/>
    </source>
</evidence>
<dbReference type="PROSITE" id="PS50011">
    <property type="entry name" value="PROTEIN_KINASE_DOM"/>
    <property type="match status" value="1"/>
</dbReference>
<dbReference type="CDD" id="cd05117">
    <property type="entry name" value="STKc_CAMK"/>
    <property type="match status" value="1"/>
</dbReference>